<dbReference type="Gramene" id="RZC84744">
    <property type="protein sequence ID" value="RZC84744"/>
    <property type="gene ID" value="C5167_047529"/>
</dbReference>
<gene>
    <name evidence="2" type="ORF">C5167_047529</name>
    <name evidence="1" type="ORF">C5167_047530</name>
</gene>
<organism evidence="1 3">
    <name type="scientific">Papaver somniferum</name>
    <name type="common">Opium poppy</name>
    <dbReference type="NCBI Taxonomy" id="3469"/>
    <lineage>
        <taxon>Eukaryota</taxon>
        <taxon>Viridiplantae</taxon>
        <taxon>Streptophyta</taxon>
        <taxon>Embryophyta</taxon>
        <taxon>Tracheophyta</taxon>
        <taxon>Spermatophyta</taxon>
        <taxon>Magnoliopsida</taxon>
        <taxon>Ranunculales</taxon>
        <taxon>Papaveraceae</taxon>
        <taxon>Papaveroideae</taxon>
        <taxon>Papaver</taxon>
    </lineage>
</organism>
<dbReference type="Proteomes" id="UP000316621">
    <property type="component" value="Chromosome 11"/>
</dbReference>
<keyword evidence="3" id="KW-1185">Reference proteome</keyword>
<evidence type="ECO:0000313" key="1">
    <source>
        <dbReference type="EMBL" id="RZC84742.1"/>
    </source>
</evidence>
<proteinExistence type="predicted"/>
<dbReference type="EMBL" id="CM010725">
    <property type="protein sequence ID" value="RZC84744.1"/>
    <property type="molecule type" value="Genomic_DNA"/>
</dbReference>
<accession>A0A4Y7LJ68</accession>
<sequence>MAYILTQGDNFPIRSLICCCLPWGRGESHKKASHFHEPEKAFYYSAEQPVSRERDEMAQNAIGVLFVTALSQNAIDILFVTSTHGLEQLGENCRLCSIGIESAGRG</sequence>
<reference evidence="1 3" key="1">
    <citation type="journal article" date="2018" name="Science">
        <title>The opium poppy genome and morphinan production.</title>
        <authorList>
            <person name="Guo L."/>
            <person name="Winzer T."/>
            <person name="Yang X."/>
            <person name="Li Y."/>
            <person name="Ning Z."/>
            <person name="He Z."/>
            <person name="Teodor R."/>
            <person name="Lu Y."/>
            <person name="Bowser T.A."/>
            <person name="Graham I.A."/>
            <person name="Ye K."/>
        </authorList>
    </citation>
    <scope>NUCLEOTIDE SEQUENCE [LARGE SCALE GENOMIC DNA]</scope>
    <source>
        <strain evidence="3">cv. HN1</strain>
        <tissue evidence="1">Leaves</tissue>
    </source>
</reference>
<name>A0A4Y7LJ68_PAPSO</name>
<protein>
    <submittedName>
        <fullName evidence="1">Uncharacterized protein</fullName>
    </submittedName>
</protein>
<dbReference type="Gramene" id="RZC84742">
    <property type="protein sequence ID" value="RZC84742"/>
    <property type="gene ID" value="C5167_047530"/>
</dbReference>
<evidence type="ECO:0000313" key="3">
    <source>
        <dbReference type="Proteomes" id="UP000316621"/>
    </source>
</evidence>
<dbReference type="EMBL" id="CM010725">
    <property type="protein sequence ID" value="RZC84742.1"/>
    <property type="molecule type" value="Genomic_DNA"/>
</dbReference>
<evidence type="ECO:0000313" key="2">
    <source>
        <dbReference type="EMBL" id="RZC84744.1"/>
    </source>
</evidence>
<dbReference type="AlphaFoldDB" id="A0A4Y7LJ68"/>